<evidence type="ECO:0000313" key="4">
    <source>
        <dbReference type="EMBL" id="CAH0376270.1"/>
    </source>
</evidence>
<name>A0A8J2X2M6_9STRA</name>
<dbReference type="SUPFAM" id="SSF117281">
    <property type="entry name" value="Kelch motif"/>
    <property type="match status" value="1"/>
</dbReference>
<dbReference type="PANTHER" id="PTHR46773">
    <property type="match status" value="1"/>
</dbReference>
<reference evidence="4" key="1">
    <citation type="submission" date="2021-11" db="EMBL/GenBank/DDBJ databases">
        <authorList>
            <consortium name="Genoscope - CEA"/>
            <person name="William W."/>
        </authorList>
    </citation>
    <scope>NUCLEOTIDE SEQUENCE</scope>
</reference>
<dbReference type="PANTHER" id="PTHR46773:SF5">
    <property type="entry name" value="OS04G0487100 PROTEIN"/>
    <property type="match status" value="1"/>
</dbReference>
<gene>
    <name evidence="4" type="ORF">PECAL_5P08370</name>
</gene>
<dbReference type="Gene3D" id="2.120.10.80">
    <property type="entry name" value="Kelch-type beta propeller"/>
    <property type="match status" value="2"/>
</dbReference>
<dbReference type="EMBL" id="CAKKNE010000005">
    <property type="protein sequence ID" value="CAH0376270.1"/>
    <property type="molecule type" value="Genomic_DNA"/>
</dbReference>
<dbReference type="Proteomes" id="UP000789595">
    <property type="component" value="Unassembled WGS sequence"/>
</dbReference>
<dbReference type="InterPro" id="IPR053256">
    <property type="entry name" value="Kelch_repeat-containing"/>
</dbReference>
<dbReference type="SUPFAM" id="SSF51197">
    <property type="entry name" value="Clavaminate synthase-like"/>
    <property type="match status" value="1"/>
</dbReference>
<dbReference type="Pfam" id="PF02668">
    <property type="entry name" value="TauD"/>
    <property type="match status" value="1"/>
</dbReference>
<keyword evidence="1" id="KW-0560">Oxidoreductase</keyword>
<evidence type="ECO:0000259" key="3">
    <source>
        <dbReference type="Pfam" id="PF02668"/>
    </source>
</evidence>
<protein>
    <recommendedName>
        <fullName evidence="3">TauD/TfdA-like domain-containing protein</fullName>
    </recommendedName>
</protein>
<evidence type="ECO:0000256" key="2">
    <source>
        <dbReference type="SAM" id="MobiDB-lite"/>
    </source>
</evidence>
<feature type="region of interest" description="Disordered" evidence="2">
    <location>
        <begin position="39"/>
        <end position="73"/>
    </location>
</feature>
<dbReference type="Gene3D" id="3.60.130.10">
    <property type="entry name" value="Clavaminate synthase-like"/>
    <property type="match status" value="1"/>
</dbReference>
<proteinExistence type="predicted"/>
<organism evidence="4 5">
    <name type="scientific">Pelagomonas calceolata</name>
    <dbReference type="NCBI Taxonomy" id="35677"/>
    <lineage>
        <taxon>Eukaryota</taxon>
        <taxon>Sar</taxon>
        <taxon>Stramenopiles</taxon>
        <taxon>Ochrophyta</taxon>
        <taxon>Pelagophyceae</taxon>
        <taxon>Pelagomonadales</taxon>
        <taxon>Pelagomonadaceae</taxon>
        <taxon>Pelagomonas</taxon>
    </lineage>
</organism>
<dbReference type="InterPro" id="IPR015915">
    <property type="entry name" value="Kelch-typ_b-propeller"/>
</dbReference>
<keyword evidence="5" id="KW-1185">Reference proteome</keyword>
<comment type="caution">
    <text evidence="4">The sequence shown here is derived from an EMBL/GenBank/DDBJ whole genome shotgun (WGS) entry which is preliminary data.</text>
</comment>
<sequence>MRQHKGSNVALVALISLVVGASYHRLWRLAKQPTTTQWVTHARAKARPAPRTFGHPTAGDPRGRAGRAPLSHSGTRRRIKELGAWETVASASRPYEFCESSKATYKDLIYVVGGFLCDFNRVTDKIQMLNTTSGVWKTVAYLPATAAKTHHGAAVSRDGTWLYLVSGQLGPGCTLGTAESWAVRFVGRRQTKKAVWVRLPDLPEVRYAPSAFVDGNTLHVIGGAGPNRRDPRPDHYVLPLNPSGRPSKSGWFRLGAVPGGGADSAGAAVVRGHAYRFGGQHGHPPAVNVLVDNNQQCQSSPEVAHVQAYRRPLSHTDGVKKWAPVAPLPWPASHIGLSTVSVGDDVLIVSGKDGKETTSRIAAYDVVTDTWRELRSLDWGQPDFLAYVSQGYLNALKFKWHPTNSTLDDDYKSIWKRRNNGELKKFPWPRAFSHQRAKIVYEQVTAPRTPQKRFDSSEVSITPLPGSSFGARIAGVDLASLLPEPPAAFGKWLRETLDTYAVLHFIQKSGLDAKQVVAFHALFEHDIEAPPDAYHKGMCRLWRAGLPEVNLLANRAVTETQTVSAGALGDDGEPCKEGQVYGMESLAWHSDESSRPAGLPVRTTVFQALKAPTNSDAETHFADGRLDSLSIDAKLKRRLLSLNVTYASNAKSLDAFMAPWAVAGRKDMLVRQGGFSKDPSAGQYASSLIEECSSIGGCVVHDSPLISKHPRTGKAALHLDVKQQLGLRGVPFAEAQNLLEQVVGKAAHPSKVYRHRWAAHDVVVTDNYAALHTAAPGKQFNSEPRLIQRVCVPGGHVPESVL</sequence>
<dbReference type="GO" id="GO:0016491">
    <property type="term" value="F:oxidoreductase activity"/>
    <property type="evidence" value="ECO:0007669"/>
    <property type="project" value="UniProtKB-KW"/>
</dbReference>
<dbReference type="OrthoDB" id="191037at2759"/>
<dbReference type="InterPro" id="IPR042098">
    <property type="entry name" value="TauD-like_sf"/>
</dbReference>
<dbReference type="InterPro" id="IPR003819">
    <property type="entry name" value="TauD/TfdA-like"/>
</dbReference>
<evidence type="ECO:0000256" key="1">
    <source>
        <dbReference type="ARBA" id="ARBA00023002"/>
    </source>
</evidence>
<dbReference type="AlphaFoldDB" id="A0A8J2X2M6"/>
<accession>A0A8J2X2M6</accession>
<feature type="domain" description="TauD/TfdA-like" evidence="3">
    <location>
        <begin position="461"/>
        <end position="790"/>
    </location>
</feature>
<evidence type="ECO:0000313" key="5">
    <source>
        <dbReference type="Proteomes" id="UP000789595"/>
    </source>
</evidence>